<accession>A0A2S6ZBB5</accession>
<protein>
    <submittedName>
        <fullName evidence="2">Uncharacterized protein</fullName>
    </submittedName>
</protein>
<keyword evidence="1" id="KW-1133">Transmembrane helix</keyword>
<feature type="transmembrane region" description="Helical" evidence="1">
    <location>
        <begin position="12"/>
        <end position="38"/>
    </location>
</feature>
<dbReference type="RefSeq" id="WP_128421550.1">
    <property type="nucleotide sequence ID" value="NZ_CP049017.1"/>
</dbReference>
<gene>
    <name evidence="2" type="ORF">XthCFBP4691_17365</name>
</gene>
<sequence>MSPTRRLRFADLSILYKILSGFSLCCFLAAALGAFAVWRLNDGKNLMLDFSNSSLPSIQSLRIV</sequence>
<evidence type="ECO:0000313" key="2">
    <source>
        <dbReference type="EMBL" id="PPT82524.1"/>
    </source>
</evidence>
<reference evidence="2 3" key="1">
    <citation type="submission" date="2016-08" db="EMBL/GenBank/DDBJ databases">
        <title>Evolution of the type three secretion system and type three effector repertoires in Xanthomonas.</title>
        <authorList>
            <person name="Merda D."/>
            <person name="Briand M."/>
            <person name="Bosis E."/>
            <person name="Rousseau C."/>
            <person name="Portier P."/>
            <person name="Jacques M.-A."/>
            <person name="Fischer-Le Saux M."/>
        </authorList>
    </citation>
    <scope>NUCLEOTIDE SEQUENCE [LARGE SCALE GENOMIC DNA]</scope>
    <source>
        <strain evidence="2 3">CFBP 4691</strain>
    </source>
</reference>
<evidence type="ECO:0000256" key="1">
    <source>
        <dbReference type="SAM" id="Phobius"/>
    </source>
</evidence>
<dbReference type="AlphaFoldDB" id="A0A2S6ZBB5"/>
<comment type="caution">
    <text evidence="2">The sequence shown here is derived from an EMBL/GenBank/DDBJ whole genome shotgun (WGS) entry which is preliminary data.</text>
</comment>
<name>A0A2S6ZBB5_9XANT</name>
<keyword evidence="1" id="KW-0812">Transmembrane</keyword>
<evidence type="ECO:0000313" key="3">
    <source>
        <dbReference type="Proteomes" id="UP000239898"/>
    </source>
</evidence>
<proteinExistence type="predicted"/>
<dbReference type="Proteomes" id="UP000239898">
    <property type="component" value="Unassembled WGS sequence"/>
</dbReference>
<keyword evidence="3" id="KW-1185">Reference proteome</keyword>
<organism evidence="2 3">
    <name type="scientific">Xanthomonas theicola</name>
    <dbReference type="NCBI Taxonomy" id="56464"/>
    <lineage>
        <taxon>Bacteria</taxon>
        <taxon>Pseudomonadati</taxon>
        <taxon>Pseudomonadota</taxon>
        <taxon>Gammaproteobacteria</taxon>
        <taxon>Lysobacterales</taxon>
        <taxon>Lysobacteraceae</taxon>
        <taxon>Xanthomonas</taxon>
    </lineage>
</organism>
<dbReference type="EMBL" id="MIGX01000125">
    <property type="protein sequence ID" value="PPT82524.1"/>
    <property type="molecule type" value="Genomic_DNA"/>
</dbReference>
<keyword evidence="1" id="KW-0472">Membrane</keyword>